<organism evidence="1 2">
    <name type="scientific">Anopheles arabiensis</name>
    <name type="common">Mosquito</name>
    <dbReference type="NCBI Taxonomy" id="7173"/>
    <lineage>
        <taxon>Eukaryota</taxon>
        <taxon>Metazoa</taxon>
        <taxon>Ecdysozoa</taxon>
        <taxon>Arthropoda</taxon>
        <taxon>Hexapoda</taxon>
        <taxon>Insecta</taxon>
        <taxon>Pterygota</taxon>
        <taxon>Neoptera</taxon>
        <taxon>Endopterygota</taxon>
        <taxon>Diptera</taxon>
        <taxon>Nematocera</taxon>
        <taxon>Culicoidea</taxon>
        <taxon>Culicidae</taxon>
        <taxon>Anophelinae</taxon>
        <taxon>Anopheles</taxon>
    </lineage>
</organism>
<dbReference type="GO" id="GO:0050804">
    <property type="term" value="P:modulation of chemical synaptic transmission"/>
    <property type="evidence" value="ECO:0007669"/>
    <property type="project" value="TreeGrafter"/>
</dbReference>
<dbReference type="InterPro" id="IPR011705">
    <property type="entry name" value="BACK"/>
</dbReference>
<sequence length="382" mass="43612">MINHSDQVLVSLGELCISDDYSDVTFVVENERISAHRAILAVRCEYFRALLYGGLEESKQSEITLDVSSTAFKHLLRYIYTGSLELKDMKMDNLYSLLGLVHEYGITALEKAIWDYLYGALMAENVCAIADVARLLDRMDLMEKCYEFIDENTLSVMEHESFCNLSYEMVSSVLDRDSLNIEEIELFQAIHKWCTSNSEIGEKKKVIYDKIRYAAIPRKNLISTVRPTGIVNSDQLLDIIFTQDGTTKEQEVHPYRAISLPGKDVAANAKVEWTTNGERNQACFKLGKRYFINYIHLNLNNPTNSKIFIPLNNYSYSKTESLSVSSDGKTWSTVSTGTKNYSYFTSHPSVSFLEQQVRYIRFESPFYNSSSNISLSAILKQE</sequence>
<dbReference type="GO" id="GO:0005737">
    <property type="term" value="C:cytoplasm"/>
    <property type="evidence" value="ECO:0007669"/>
    <property type="project" value="TreeGrafter"/>
</dbReference>
<dbReference type="PANTHER" id="PTHR46306:SF1">
    <property type="entry name" value="BTB_POZ DOMAIN-CONTAINING PROTEIN 9"/>
    <property type="match status" value="1"/>
</dbReference>
<dbReference type="Gene3D" id="2.60.120.260">
    <property type="entry name" value="Galactose-binding domain-like"/>
    <property type="match status" value="1"/>
</dbReference>
<evidence type="ECO:0000313" key="2">
    <source>
        <dbReference type="Proteomes" id="UP000075840"/>
    </source>
</evidence>
<dbReference type="SMART" id="SM00875">
    <property type="entry name" value="BACK"/>
    <property type="match status" value="1"/>
</dbReference>
<dbReference type="SMART" id="SM00225">
    <property type="entry name" value="BTB"/>
    <property type="match status" value="1"/>
</dbReference>
<dbReference type="GeneID" id="120906493"/>
<keyword evidence="2" id="KW-1185">Reference proteome</keyword>
<dbReference type="Gene3D" id="3.30.710.10">
    <property type="entry name" value="Potassium Channel Kv1.1, Chain A"/>
    <property type="match status" value="1"/>
</dbReference>
<dbReference type="InterPro" id="IPR000210">
    <property type="entry name" value="BTB/POZ_dom"/>
</dbReference>
<dbReference type="SUPFAM" id="SSF49785">
    <property type="entry name" value="Galactose-binding domain-like"/>
    <property type="match status" value="1"/>
</dbReference>
<reference evidence="1" key="1">
    <citation type="submission" date="2022-08" db="UniProtKB">
        <authorList>
            <consortium name="EnsemblMetazoa"/>
        </authorList>
    </citation>
    <scope>IDENTIFICATION</scope>
    <source>
        <strain evidence="1">Dongola</strain>
    </source>
</reference>
<dbReference type="PROSITE" id="PS50097">
    <property type="entry name" value="BTB"/>
    <property type="match status" value="1"/>
</dbReference>
<proteinExistence type="predicted"/>
<dbReference type="InterPro" id="IPR052407">
    <property type="entry name" value="BTB_POZ_domain_cont_9"/>
</dbReference>
<dbReference type="VEuPathDB" id="VectorBase:AARA21_012776"/>
<protein>
    <submittedName>
        <fullName evidence="1">Uncharacterized protein</fullName>
    </submittedName>
</protein>
<dbReference type="GO" id="GO:0048512">
    <property type="term" value="P:circadian behavior"/>
    <property type="evidence" value="ECO:0007669"/>
    <property type="project" value="TreeGrafter"/>
</dbReference>
<name>A0A182I4T4_ANOAR</name>
<dbReference type="Gene3D" id="1.25.40.420">
    <property type="match status" value="1"/>
</dbReference>
<dbReference type="EnsemblMetazoa" id="AARA008582-RA">
    <property type="protein sequence ID" value="AARA008582-PA"/>
    <property type="gene ID" value="AARA008582"/>
</dbReference>
<dbReference type="EMBL" id="APCN01002349">
    <property type="status" value="NOT_ANNOTATED_CDS"/>
    <property type="molecule type" value="Genomic_DNA"/>
</dbReference>
<dbReference type="InterPro" id="IPR008979">
    <property type="entry name" value="Galactose-bd-like_sf"/>
</dbReference>
<accession>A0A182I4T4</accession>
<dbReference type="AlphaFoldDB" id="A0A182I4T4"/>
<dbReference type="RefSeq" id="XP_040174166.1">
    <property type="nucleotide sequence ID" value="XM_040318232.1"/>
</dbReference>
<dbReference type="RefSeq" id="XP_040174158.1">
    <property type="nucleotide sequence ID" value="XM_040318224.1"/>
</dbReference>
<dbReference type="SUPFAM" id="SSF54695">
    <property type="entry name" value="POZ domain"/>
    <property type="match status" value="1"/>
</dbReference>
<dbReference type="GO" id="GO:0008344">
    <property type="term" value="P:adult locomotory behavior"/>
    <property type="evidence" value="ECO:0007669"/>
    <property type="project" value="TreeGrafter"/>
</dbReference>
<dbReference type="Pfam" id="PF07707">
    <property type="entry name" value="BACK"/>
    <property type="match status" value="1"/>
</dbReference>
<dbReference type="VEuPathDB" id="VectorBase:AARA008582"/>
<dbReference type="InterPro" id="IPR011333">
    <property type="entry name" value="SKP1/BTB/POZ_sf"/>
</dbReference>
<evidence type="ECO:0000313" key="1">
    <source>
        <dbReference type="EnsemblMetazoa" id="AARA008582-PA"/>
    </source>
</evidence>
<dbReference type="PANTHER" id="PTHR46306">
    <property type="entry name" value="BTB/POZ DOMAIN-CONTAINING PROTEIN 9"/>
    <property type="match status" value="1"/>
</dbReference>
<dbReference type="Proteomes" id="UP000075840">
    <property type="component" value="Unassembled WGS sequence"/>
</dbReference>
<dbReference type="KEGG" id="aara:120906493"/>
<dbReference type="Pfam" id="PF00651">
    <property type="entry name" value="BTB"/>
    <property type="match status" value="1"/>
</dbReference>